<accession>A0A9N8DS64</accession>
<feature type="region of interest" description="Disordered" evidence="1">
    <location>
        <begin position="29"/>
        <end position="419"/>
    </location>
</feature>
<evidence type="ECO:0000313" key="3">
    <source>
        <dbReference type="Proteomes" id="UP001153069"/>
    </source>
</evidence>
<feature type="compositionally biased region" description="Basic residues" evidence="1">
    <location>
        <begin position="588"/>
        <end position="601"/>
    </location>
</feature>
<feature type="compositionally biased region" description="Basic and acidic residues" evidence="1">
    <location>
        <begin position="138"/>
        <end position="156"/>
    </location>
</feature>
<feature type="region of interest" description="Disordered" evidence="1">
    <location>
        <begin position="579"/>
        <end position="601"/>
    </location>
</feature>
<feature type="compositionally biased region" description="Polar residues" evidence="1">
    <location>
        <begin position="458"/>
        <end position="482"/>
    </location>
</feature>
<name>A0A9N8DS64_9STRA</name>
<organism evidence="2 3">
    <name type="scientific">Seminavis robusta</name>
    <dbReference type="NCBI Taxonomy" id="568900"/>
    <lineage>
        <taxon>Eukaryota</taxon>
        <taxon>Sar</taxon>
        <taxon>Stramenopiles</taxon>
        <taxon>Ochrophyta</taxon>
        <taxon>Bacillariophyta</taxon>
        <taxon>Bacillariophyceae</taxon>
        <taxon>Bacillariophycidae</taxon>
        <taxon>Naviculales</taxon>
        <taxon>Naviculaceae</taxon>
        <taxon>Seminavis</taxon>
    </lineage>
</organism>
<evidence type="ECO:0000256" key="1">
    <source>
        <dbReference type="SAM" id="MobiDB-lite"/>
    </source>
</evidence>
<feature type="compositionally biased region" description="Polar residues" evidence="1">
    <location>
        <begin position="254"/>
        <end position="264"/>
    </location>
</feature>
<feature type="compositionally biased region" description="Basic and acidic residues" evidence="1">
    <location>
        <begin position="408"/>
        <end position="419"/>
    </location>
</feature>
<feature type="compositionally biased region" description="Basic residues" evidence="1">
    <location>
        <begin position="502"/>
        <end position="518"/>
    </location>
</feature>
<dbReference type="EMBL" id="CAICTM010000213">
    <property type="protein sequence ID" value="CAB9504949.1"/>
    <property type="molecule type" value="Genomic_DNA"/>
</dbReference>
<feature type="compositionally biased region" description="Polar residues" evidence="1">
    <location>
        <begin position="278"/>
        <end position="299"/>
    </location>
</feature>
<feature type="compositionally biased region" description="Polar residues" evidence="1">
    <location>
        <begin position="37"/>
        <end position="56"/>
    </location>
</feature>
<reference evidence="2" key="1">
    <citation type="submission" date="2020-06" db="EMBL/GenBank/DDBJ databases">
        <authorList>
            <consortium name="Plant Systems Biology data submission"/>
        </authorList>
    </citation>
    <scope>NUCLEOTIDE SEQUENCE</scope>
    <source>
        <strain evidence="2">D6</strain>
    </source>
</reference>
<protein>
    <submittedName>
        <fullName evidence="2">Uncharacterized protein</fullName>
    </submittedName>
</protein>
<sequence length="601" mass="65862">MGNTHSVNNGDGVATVLSSPQSLTHLGSRYCFPFASSPPSSVKSNHGDDNNPSENNGGAVAHDHEDDKDDESFFSCKKDERSASRSPVVFFSPASPIPSPRRLGFRNSSNRQTDDTSESHMSRHHGTEDDPDEEMRTEEEGTIEHKSGEEEGRDGLVPRVLPHQSSPPRGGQHPSGNRATWGPSTPTGPFPFLASPPVSSRHDHDAIYGEDNEEEVVENRNSSELAVENESEAAFCRAATQAENNAVESPMSPPSVQKRSTVDASSDKDSLPSEIYVTETSPDDQNSTDLGSPQSIQTEGSDDDSGATVERASSVQGTNWDQASVGSENSTFADSYDEKDPRNLHSKDKSPAFGTTRALVAVKAAMKKEIGPSNDANNTNHELAPVERPDILFDESSTVLSSKKMAPTRRDKGTSKTAKEQALKLERHFDSSNFVQREDDHVVEAAKKLGAHAKVNSAEATQQASAKSTSIQPVPSKSSQNGKPEVILRRVNAEVTQNAKRPNQHMPKKPKSRKKRRILFQSESEGEELVQDIKNSRAISNNVKIKGAARKAKKEPTTLLEQYPQHRYKEIAMKIGHPMIYPQQNPRREKHTHGRRPSHGR</sequence>
<gene>
    <name evidence="2" type="ORF">SEMRO_214_G088760.1</name>
</gene>
<feature type="region of interest" description="Disordered" evidence="1">
    <location>
        <begin position="453"/>
        <end position="529"/>
    </location>
</feature>
<evidence type="ECO:0000313" key="2">
    <source>
        <dbReference type="EMBL" id="CAB9504949.1"/>
    </source>
</evidence>
<comment type="caution">
    <text evidence="2">The sequence shown here is derived from an EMBL/GenBank/DDBJ whole genome shotgun (WGS) entry which is preliminary data.</text>
</comment>
<feature type="compositionally biased region" description="Polar residues" evidence="1">
    <location>
        <begin position="311"/>
        <end position="333"/>
    </location>
</feature>
<dbReference type="Proteomes" id="UP001153069">
    <property type="component" value="Unassembled WGS sequence"/>
</dbReference>
<proteinExistence type="predicted"/>
<feature type="compositionally biased region" description="Basic and acidic residues" evidence="1">
    <location>
        <begin position="112"/>
        <end position="128"/>
    </location>
</feature>
<feature type="compositionally biased region" description="Basic and acidic residues" evidence="1">
    <location>
        <begin position="336"/>
        <end position="350"/>
    </location>
</feature>
<feature type="compositionally biased region" description="Polar residues" evidence="1">
    <location>
        <begin position="174"/>
        <end position="187"/>
    </location>
</feature>
<dbReference type="AlphaFoldDB" id="A0A9N8DS64"/>
<keyword evidence="3" id="KW-1185">Reference proteome</keyword>